<evidence type="ECO:0000313" key="2">
    <source>
        <dbReference type="EMBL" id="CAI2379817.1"/>
    </source>
</evidence>
<name>A0AAD1XX22_EUPCR</name>
<evidence type="ECO:0000256" key="1">
    <source>
        <dbReference type="SAM" id="MobiDB-lite"/>
    </source>
</evidence>
<accession>A0AAD1XX22</accession>
<dbReference type="EMBL" id="CAMPGE010021683">
    <property type="protein sequence ID" value="CAI2379817.1"/>
    <property type="molecule type" value="Genomic_DNA"/>
</dbReference>
<keyword evidence="3" id="KW-1185">Reference proteome</keyword>
<gene>
    <name evidence="2" type="ORF">ECRASSUSDP1_LOCUS21234</name>
</gene>
<evidence type="ECO:0000313" key="3">
    <source>
        <dbReference type="Proteomes" id="UP001295684"/>
    </source>
</evidence>
<dbReference type="Proteomes" id="UP001295684">
    <property type="component" value="Unassembled WGS sequence"/>
</dbReference>
<dbReference type="AlphaFoldDB" id="A0AAD1XX22"/>
<feature type="compositionally biased region" description="Polar residues" evidence="1">
    <location>
        <begin position="1"/>
        <end position="10"/>
    </location>
</feature>
<proteinExistence type="predicted"/>
<comment type="caution">
    <text evidence="2">The sequence shown here is derived from an EMBL/GenBank/DDBJ whole genome shotgun (WGS) entry which is preliminary data.</text>
</comment>
<sequence>MNVEDSSPSVKSLGEYAHLDNQDDLEANTENDEFKRLAESNTYVVEYYHPTTGKRYVGHSPVEEQTTLELITTICQKLDLPGPYDQYNLCRFNKSGKLKQPLDLNKTILVTPKKEKHKHLALFRKEVETFQIEEAGYKYHKSKRNRRHSFDSNDSNSYHIGDDKVRDAENCCTICLCFCELLQCIAFCCECVSAIGKLLH</sequence>
<organism evidence="2 3">
    <name type="scientific">Euplotes crassus</name>
    <dbReference type="NCBI Taxonomy" id="5936"/>
    <lineage>
        <taxon>Eukaryota</taxon>
        <taxon>Sar</taxon>
        <taxon>Alveolata</taxon>
        <taxon>Ciliophora</taxon>
        <taxon>Intramacronucleata</taxon>
        <taxon>Spirotrichea</taxon>
        <taxon>Hypotrichia</taxon>
        <taxon>Euplotida</taxon>
        <taxon>Euplotidae</taxon>
        <taxon>Moneuplotes</taxon>
    </lineage>
</organism>
<feature type="region of interest" description="Disordered" evidence="1">
    <location>
        <begin position="1"/>
        <end position="30"/>
    </location>
</feature>
<reference evidence="2" key="1">
    <citation type="submission" date="2023-07" db="EMBL/GenBank/DDBJ databases">
        <authorList>
            <consortium name="AG Swart"/>
            <person name="Singh M."/>
            <person name="Singh A."/>
            <person name="Seah K."/>
            <person name="Emmerich C."/>
        </authorList>
    </citation>
    <scope>NUCLEOTIDE SEQUENCE</scope>
    <source>
        <strain evidence="2">DP1</strain>
    </source>
</reference>
<protein>
    <submittedName>
        <fullName evidence="2">Uncharacterized protein</fullName>
    </submittedName>
</protein>